<dbReference type="EMBL" id="KI392466">
    <property type="protein sequence ID" value="ERN16334.1"/>
    <property type="molecule type" value="Genomic_DNA"/>
</dbReference>
<dbReference type="InterPro" id="IPR027640">
    <property type="entry name" value="Kinesin-like_fam"/>
</dbReference>
<dbReference type="AlphaFoldDB" id="U5D1M3"/>
<dbReference type="GO" id="GO:0003777">
    <property type="term" value="F:microtubule motor activity"/>
    <property type="evidence" value="ECO:0007669"/>
    <property type="project" value="InterPro"/>
</dbReference>
<feature type="region of interest" description="Disordered" evidence="10">
    <location>
        <begin position="746"/>
        <end position="784"/>
    </location>
</feature>
<dbReference type="FunFam" id="3.40.850.10:FF:000016">
    <property type="entry name" value="Kinesin-like protein"/>
    <property type="match status" value="1"/>
</dbReference>
<sequence length="969" mass="110322">MGEIGVGEEDFKWEKRGDAGGERILVSIRLRPLNAKEIARNDTTDWECINDTTIIFRNSVPERSMAPVAYTFDRVFRSDCSTRQVYEDAAKQVALSAVSGINSTIFAYGQTSSGKTYTMIGITEYTVSDIYDYIQRHEERAFVLKFSAIEIYNEAVRDLLSPDSTPLRLLDDPERGTIVEKLTEETLNDWDHLCKLLSICEAQRQIGETSLNEMSSRSHQILRLTIESSAREFLGKENSSTLVASVNFVDLAGSERASQALSGGTRLKEGCHINRSLLTLGTVIRKLSKNRNGHIPYRDSKLTRILQPSLGGNSRTAIICTMSPAHSHLEQSRNTLFFANCAKEVATSAQVNVVMSDKALVKHLQNELARLENELRTPGRPSLTTNYSEALLREKDNLIKKMEKEIRELKQQRNLAQSRLEDLLRVIGNDCASRIWDELSTPPMSNALCEDELSMKESSGADASLNYGFKRFHRPRLSETRDDCGYDEPDLDPPEMVNDCVHYPVSSPKFSESEPYKIQETEDNESDALCKEVQCVPMKETSREGEGLELAVIEENEELQTLEVCENGYATDQEQIYLPEEREIRDIEETDQDANATLTDQQLQTVQRSIQSLARPYLEEPSPWPLNAILSGSRSLTLTRSRSCRAQLMSGPNSLWPWDKEQNENTPPSRFETVFPGRPASIGMRLHSLNFGAESENISRGDSQVSERSSSVDVQKAQNMFKSAAEENITSIRSFVVELKERMAKLQHPKQPIGGKTPDATDDEEAETQKNMQDAFTEASPEHTQSLSNWPLEFERQRREIIELWHTCHVSLFHRTYFFLLFRGDPADSIYIEVELRRLSFLKNKFADRNPGILMLEDGHSMTLAASIRGLRRERESFSRQMKRRLTSQERENLYRKWGIGLETKQRRLQLAQQLWTNPQDMDHVQESATVVARVLGFSESGQALKEMFELSFTPQRLSRRSRSLLFRS</sequence>
<dbReference type="HOGENOM" id="CLU_013407_0_0_1"/>
<evidence type="ECO:0000259" key="11">
    <source>
        <dbReference type="PROSITE" id="PS50067"/>
    </source>
</evidence>
<dbReference type="Pfam" id="PF00225">
    <property type="entry name" value="Kinesin"/>
    <property type="match status" value="1"/>
</dbReference>
<dbReference type="Gene3D" id="3.40.850.10">
    <property type="entry name" value="Kinesin motor domain"/>
    <property type="match status" value="1"/>
</dbReference>
<dbReference type="PANTHER" id="PTHR47968:SF18">
    <property type="entry name" value="KINESIN-LIKE PROTEIN KIN-7F"/>
    <property type="match status" value="1"/>
</dbReference>
<keyword evidence="13" id="KW-1185">Reference proteome</keyword>
<evidence type="ECO:0000256" key="8">
    <source>
        <dbReference type="RuleBase" id="RU000394"/>
    </source>
</evidence>
<dbReference type="KEGG" id="atr:18444640"/>
<protein>
    <recommendedName>
        <fullName evidence="8">Kinesin-like protein</fullName>
    </recommendedName>
</protein>
<evidence type="ECO:0000256" key="4">
    <source>
        <dbReference type="ARBA" id="ARBA00022840"/>
    </source>
</evidence>
<feature type="coiled-coil region" evidence="9">
    <location>
        <begin position="354"/>
        <end position="426"/>
    </location>
</feature>
<dbReference type="eggNOG" id="KOG0242">
    <property type="taxonomic scope" value="Eukaryota"/>
</dbReference>
<dbReference type="InterPro" id="IPR036961">
    <property type="entry name" value="Kinesin_motor_dom_sf"/>
</dbReference>
<dbReference type="CDD" id="cd01374">
    <property type="entry name" value="KISc_CENP_E"/>
    <property type="match status" value="1"/>
</dbReference>
<dbReference type="GO" id="GO:0008017">
    <property type="term" value="F:microtubule binding"/>
    <property type="evidence" value="ECO:0007669"/>
    <property type="project" value="InterPro"/>
</dbReference>
<gene>
    <name evidence="12" type="ORF">AMTR_s00182p00038530</name>
</gene>
<evidence type="ECO:0000256" key="10">
    <source>
        <dbReference type="SAM" id="MobiDB-lite"/>
    </source>
</evidence>
<keyword evidence="3 7" id="KW-0547">Nucleotide-binding</keyword>
<dbReference type="GO" id="GO:0005524">
    <property type="term" value="F:ATP binding"/>
    <property type="evidence" value="ECO:0007669"/>
    <property type="project" value="UniProtKB-UniRule"/>
</dbReference>
<name>U5D1M3_AMBTC</name>
<keyword evidence="4 7" id="KW-0067">ATP-binding</keyword>
<keyword evidence="6 7" id="KW-0505">Motor protein</keyword>
<evidence type="ECO:0000256" key="9">
    <source>
        <dbReference type="SAM" id="Coils"/>
    </source>
</evidence>
<dbReference type="InterPro" id="IPR019821">
    <property type="entry name" value="Kinesin_motor_CS"/>
</dbReference>
<dbReference type="Pfam" id="PF11995">
    <property type="entry name" value="DUF3490"/>
    <property type="match status" value="1"/>
</dbReference>
<accession>U5D1M3</accession>
<evidence type="ECO:0000313" key="13">
    <source>
        <dbReference type="Proteomes" id="UP000017836"/>
    </source>
</evidence>
<evidence type="ECO:0000256" key="6">
    <source>
        <dbReference type="ARBA" id="ARBA00023175"/>
    </source>
</evidence>
<evidence type="ECO:0000256" key="5">
    <source>
        <dbReference type="ARBA" id="ARBA00023054"/>
    </source>
</evidence>
<dbReference type="Gramene" id="ERN16334">
    <property type="protein sequence ID" value="ERN16334"/>
    <property type="gene ID" value="AMTR_s00182p00038530"/>
</dbReference>
<dbReference type="OrthoDB" id="3176171at2759"/>
<dbReference type="OMA" id="PASNCDC"/>
<evidence type="ECO:0000256" key="7">
    <source>
        <dbReference type="PROSITE-ProRule" id="PRU00283"/>
    </source>
</evidence>
<dbReference type="GO" id="GO:0007018">
    <property type="term" value="P:microtubule-based movement"/>
    <property type="evidence" value="ECO:0007669"/>
    <property type="project" value="InterPro"/>
</dbReference>
<evidence type="ECO:0000256" key="1">
    <source>
        <dbReference type="ARBA" id="ARBA00007310"/>
    </source>
</evidence>
<keyword evidence="2 8" id="KW-0493">Microtubule</keyword>
<reference evidence="13" key="1">
    <citation type="journal article" date="2013" name="Science">
        <title>The Amborella genome and the evolution of flowering plants.</title>
        <authorList>
            <consortium name="Amborella Genome Project"/>
        </authorList>
    </citation>
    <scope>NUCLEOTIDE SEQUENCE [LARGE SCALE GENOMIC DNA]</scope>
</reference>
<evidence type="ECO:0000256" key="2">
    <source>
        <dbReference type="ARBA" id="ARBA00022701"/>
    </source>
</evidence>
<dbReference type="InterPro" id="IPR027417">
    <property type="entry name" value="P-loop_NTPase"/>
</dbReference>
<dbReference type="InterPro" id="IPR001752">
    <property type="entry name" value="Kinesin_motor_dom"/>
</dbReference>
<evidence type="ECO:0000256" key="3">
    <source>
        <dbReference type="ARBA" id="ARBA00022741"/>
    </source>
</evidence>
<dbReference type="PROSITE" id="PS50067">
    <property type="entry name" value="KINESIN_MOTOR_2"/>
    <property type="match status" value="1"/>
</dbReference>
<dbReference type="PROSITE" id="PS00411">
    <property type="entry name" value="KINESIN_MOTOR_1"/>
    <property type="match status" value="1"/>
</dbReference>
<dbReference type="SUPFAM" id="SSF52540">
    <property type="entry name" value="P-loop containing nucleoside triphosphate hydrolases"/>
    <property type="match status" value="1"/>
</dbReference>
<dbReference type="Proteomes" id="UP000017836">
    <property type="component" value="Unassembled WGS sequence"/>
</dbReference>
<dbReference type="STRING" id="13333.U5D1M3"/>
<dbReference type="PANTHER" id="PTHR47968">
    <property type="entry name" value="CENTROMERE PROTEIN E"/>
    <property type="match status" value="1"/>
</dbReference>
<feature type="binding site" evidence="7">
    <location>
        <begin position="109"/>
        <end position="116"/>
    </location>
    <ligand>
        <name>ATP</name>
        <dbReference type="ChEBI" id="CHEBI:30616"/>
    </ligand>
</feature>
<comment type="similarity">
    <text evidence="1">Belongs to the TRAFAC class myosin-kinesin ATPase superfamily. Kinesin family. KIN-7 subfamily.</text>
</comment>
<dbReference type="InterPro" id="IPR021881">
    <property type="entry name" value="NACK_C"/>
</dbReference>
<dbReference type="PRINTS" id="PR00380">
    <property type="entry name" value="KINESINHEAVY"/>
</dbReference>
<feature type="domain" description="Kinesin motor" evidence="11">
    <location>
        <begin position="23"/>
        <end position="345"/>
    </location>
</feature>
<keyword evidence="5 9" id="KW-0175">Coiled coil</keyword>
<dbReference type="SMART" id="SM00129">
    <property type="entry name" value="KISc"/>
    <property type="match status" value="1"/>
</dbReference>
<proteinExistence type="inferred from homology"/>
<dbReference type="GO" id="GO:0005874">
    <property type="term" value="C:microtubule"/>
    <property type="evidence" value="ECO:0007669"/>
    <property type="project" value="UniProtKB-KW"/>
</dbReference>
<organism evidence="12 13">
    <name type="scientific">Amborella trichopoda</name>
    <dbReference type="NCBI Taxonomy" id="13333"/>
    <lineage>
        <taxon>Eukaryota</taxon>
        <taxon>Viridiplantae</taxon>
        <taxon>Streptophyta</taxon>
        <taxon>Embryophyta</taxon>
        <taxon>Tracheophyta</taxon>
        <taxon>Spermatophyta</taxon>
        <taxon>Magnoliopsida</taxon>
        <taxon>Amborellales</taxon>
        <taxon>Amborellaceae</taxon>
        <taxon>Amborella</taxon>
    </lineage>
</organism>
<evidence type="ECO:0000313" key="12">
    <source>
        <dbReference type="EMBL" id="ERN16334.1"/>
    </source>
</evidence>